<protein>
    <recommendedName>
        <fullName evidence="3">Reverse transcriptase domain-containing protein</fullName>
    </recommendedName>
</protein>
<proteinExistence type="predicted"/>
<dbReference type="GeneID" id="9047958"/>
<organism evidence="2">
    <name type="scientific">Perkinsus marinus (strain ATCC 50983 / TXsc)</name>
    <dbReference type="NCBI Taxonomy" id="423536"/>
    <lineage>
        <taxon>Eukaryota</taxon>
        <taxon>Sar</taxon>
        <taxon>Alveolata</taxon>
        <taxon>Perkinsozoa</taxon>
        <taxon>Perkinsea</taxon>
        <taxon>Perkinsida</taxon>
        <taxon>Perkinsidae</taxon>
        <taxon>Perkinsus</taxon>
    </lineage>
</organism>
<feature type="non-terminal residue" evidence="1">
    <location>
        <position position="1"/>
    </location>
</feature>
<sequence>LGKQLQLLNEPSRGISVRPVLYADDSAIAIKSPGIVSLVGLITRVWTIMENWASDVDLALSKDKNEIWVDTWTSEVASILRNRGHQDLADSVKKSIKFLGLWLDQK</sequence>
<reference evidence="1 2" key="1">
    <citation type="submission" date="2008-07" db="EMBL/GenBank/DDBJ databases">
        <authorList>
            <person name="El-Sayed N."/>
            <person name="Caler E."/>
            <person name="Inman J."/>
            <person name="Amedeo P."/>
            <person name="Hass B."/>
            <person name="Wortman J."/>
        </authorList>
    </citation>
    <scope>NUCLEOTIDE SEQUENCE [LARGE SCALE GENOMIC DNA]</scope>
    <source>
        <strain evidence="2">ATCC 50983 / TXsc</strain>
    </source>
</reference>
<dbReference type="EMBL" id="GG682985">
    <property type="protein sequence ID" value="EER02631.1"/>
    <property type="molecule type" value="Genomic_DNA"/>
</dbReference>
<feature type="non-terminal residue" evidence="1">
    <location>
        <position position="106"/>
    </location>
</feature>
<dbReference type="InParanoid" id="C5LKW3"/>
<accession>C5LKW3</accession>
<dbReference type="Proteomes" id="UP000007800">
    <property type="component" value="Unassembled WGS sequence"/>
</dbReference>
<dbReference type="AlphaFoldDB" id="C5LKW3"/>
<name>C5LKW3_PERM5</name>
<gene>
    <name evidence="1" type="ORF">Pmar_PMAR003109</name>
</gene>
<evidence type="ECO:0000313" key="2">
    <source>
        <dbReference type="Proteomes" id="UP000007800"/>
    </source>
</evidence>
<evidence type="ECO:0008006" key="3">
    <source>
        <dbReference type="Google" id="ProtNLM"/>
    </source>
</evidence>
<keyword evidence="2" id="KW-1185">Reference proteome</keyword>
<evidence type="ECO:0000313" key="1">
    <source>
        <dbReference type="EMBL" id="EER02631.1"/>
    </source>
</evidence>
<dbReference type="RefSeq" id="XP_002769913.1">
    <property type="nucleotide sequence ID" value="XM_002769867.1"/>
</dbReference>